<keyword evidence="2" id="KW-1185">Reference proteome</keyword>
<dbReference type="AlphaFoldDB" id="A0AAD6M1Z5"/>
<protein>
    <submittedName>
        <fullName evidence="1">Uncharacterized protein</fullName>
    </submittedName>
</protein>
<name>A0AAD6M1Z5_9ROSI</name>
<sequence>MKAFVLGVGWWLKISLFLYSLRRFSTVETLLSGALADGDQETTSFTWWAGKA</sequence>
<comment type="caution">
    <text evidence="1">The sequence shown here is derived from an EMBL/GenBank/DDBJ whole genome shotgun (WGS) entry which is preliminary data.</text>
</comment>
<gene>
    <name evidence="1" type="ORF">NC653_029406</name>
</gene>
<dbReference type="Proteomes" id="UP001164929">
    <property type="component" value="Chromosome 12"/>
</dbReference>
<accession>A0AAD6M1Z5</accession>
<proteinExistence type="predicted"/>
<organism evidence="1 2">
    <name type="scientific">Populus alba x Populus x berolinensis</name>
    <dbReference type="NCBI Taxonomy" id="444605"/>
    <lineage>
        <taxon>Eukaryota</taxon>
        <taxon>Viridiplantae</taxon>
        <taxon>Streptophyta</taxon>
        <taxon>Embryophyta</taxon>
        <taxon>Tracheophyta</taxon>
        <taxon>Spermatophyta</taxon>
        <taxon>Magnoliopsida</taxon>
        <taxon>eudicotyledons</taxon>
        <taxon>Gunneridae</taxon>
        <taxon>Pentapetalae</taxon>
        <taxon>rosids</taxon>
        <taxon>fabids</taxon>
        <taxon>Malpighiales</taxon>
        <taxon>Salicaceae</taxon>
        <taxon>Saliceae</taxon>
        <taxon>Populus</taxon>
    </lineage>
</organism>
<evidence type="ECO:0000313" key="2">
    <source>
        <dbReference type="Proteomes" id="UP001164929"/>
    </source>
</evidence>
<evidence type="ECO:0000313" key="1">
    <source>
        <dbReference type="EMBL" id="KAJ6977486.1"/>
    </source>
</evidence>
<reference evidence="1" key="1">
    <citation type="journal article" date="2023" name="Mol. Ecol. Resour.">
        <title>Chromosome-level genome assembly of a triploid poplar Populus alba 'Berolinensis'.</title>
        <authorList>
            <person name="Chen S."/>
            <person name="Yu Y."/>
            <person name="Wang X."/>
            <person name="Wang S."/>
            <person name="Zhang T."/>
            <person name="Zhou Y."/>
            <person name="He R."/>
            <person name="Meng N."/>
            <person name="Wang Y."/>
            <person name="Liu W."/>
            <person name="Liu Z."/>
            <person name="Liu J."/>
            <person name="Guo Q."/>
            <person name="Huang H."/>
            <person name="Sederoff R.R."/>
            <person name="Wang G."/>
            <person name="Qu G."/>
            <person name="Chen S."/>
        </authorList>
    </citation>
    <scope>NUCLEOTIDE SEQUENCE</scope>
    <source>
        <strain evidence="1">SC-2020</strain>
    </source>
</reference>
<dbReference type="EMBL" id="JAQIZT010000012">
    <property type="protein sequence ID" value="KAJ6977486.1"/>
    <property type="molecule type" value="Genomic_DNA"/>
</dbReference>